<gene>
    <name evidence="10" type="primary">fitB_2</name>
    <name evidence="8" type="synonym">vapC</name>
    <name evidence="10" type="ORF">JAN5088_03519</name>
</gene>
<organism evidence="10 11">
    <name type="scientific">Jannaschia rubra</name>
    <dbReference type="NCBI Taxonomy" id="282197"/>
    <lineage>
        <taxon>Bacteria</taxon>
        <taxon>Pseudomonadati</taxon>
        <taxon>Pseudomonadota</taxon>
        <taxon>Alphaproteobacteria</taxon>
        <taxon>Rhodobacterales</taxon>
        <taxon>Roseobacteraceae</taxon>
        <taxon>Jannaschia</taxon>
    </lineage>
</organism>
<dbReference type="InterPro" id="IPR002716">
    <property type="entry name" value="PIN_dom"/>
</dbReference>
<feature type="binding site" evidence="8">
    <location>
        <position position="100"/>
    </location>
    <ligand>
        <name>Mg(2+)</name>
        <dbReference type="ChEBI" id="CHEBI:18420"/>
    </ligand>
</feature>
<dbReference type="OrthoDB" id="9804823at2"/>
<keyword evidence="11" id="KW-1185">Reference proteome</keyword>
<dbReference type="SUPFAM" id="SSF88723">
    <property type="entry name" value="PIN domain-like"/>
    <property type="match status" value="1"/>
</dbReference>
<dbReference type="EC" id="3.1.-.-" evidence="8"/>
<evidence type="ECO:0000256" key="3">
    <source>
        <dbReference type="ARBA" id="ARBA00022722"/>
    </source>
</evidence>
<keyword evidence="3 8" id="KW-0540">Nuclease</keyword>
<accession>A0A0M6XWQ0</accession>
<evidence type="ECO:0000313" key="10">
    <source>
        <dbReference type="EMBL" id="CTQ34723.1"/>
    </source>
</evidence>
<dbReference type="PANTHER" id="PTHR33653">
    <property type="entry name" value="RIBONUCLEASE VAPC2"/>
    <property type="match status" value="1"/>
</dbReference>
<comment type="cofactor">
    <cofactor evidence="1 8">
        <name>Mg(2+)</name>
        <dbReference type="ChEBI" id="CHEBI:18420"/>
    </cofactor>
</comment>
<dbReference type="Gene3D" id="3.40.50.1010">
    <property type="entry name" value="5'-nuclease"/>
    <property type="match status" value="1"/>
</dbReference>
<comment type="similarity">
    <text evidence="7 8">Belongs to the PINc/VapC protein family.</text>
</comment>
<dbReference type="InterPro" id="IPR022907">
    <property type="entry name" value="VapC_family"/>
</dbReference>
<dbReference type="Pfam" id="PF01850">
    <property type="entry name" value="PIN"/>
    <property type="match status" value="1"/>
</dbReference>
<dbReference type="RefSeq" id="WP_055684091.1">
    <property type="nucleotide sequence ID" value="NZ_CXPG01000025.1"/>
</dbReference>
<keyword evidence="2 8" id="KW-1277">Toxin-antitoxin system</keyword>
<keyword evidence="8" id="KW-0800">Toxin</keyword>
<feature type="domain" description="PIN" evidence="9">
    <location>
        <begin position="2"/>
        <end position="121"/>
    </location>
</feature>
<evidence type="ECO:0000256" key="7">
    <source>
        <dbReference type="ARBA" id="ARBA00038093"/>
    </source>
</evidence>
<protein>
    <recommendedName>
        <fullName evidence="8">Ribonuclease VapC</fullName>
        <shortName evidence="8">RNase VapC</shortName>
        <ecNumber evidence="8">3.1.-.-</ecNumber>
    </recommendedName>
    <alternativeName>
        <fullName evidence="8">Toxin VapC</fullName>
    </alternativeName>
</protein>
<keyword evidence="5 8" id="KW-0378">Hydrolase</keyword>
<dbReference type="EMBL" id="CXPG01000025">
    <property type="protein sequence ID" value="CTQ34723.1"/>
    <property type="molecule type" value="Genomic_DNA"/>
</dbReference>
<dbReference type="AlphaFoldDB" id="A0A0M6XWQ0"/>
<evidence type="ECO:0000259" key="9">
    <source>
        <dbReference type="Pfam" id="PF01850"/>
    </source>
</evidence>
<keyword evidence="6 8" id="KW-0460">Magnesium</keyword>
<evidence type="ECO:0000256" key="6">
    <source>
        <dbReference type="ARBA" id="ARBA00022842"/>
    </source>
</evidence>
<name>A0A0M6XWQ0_9RHOB</name>
<evidence type="ECO:0000256" key="2">
    <source>
        <dbReference type="ARBA" id="ARBA00022649"/>
    </source>
</evidence>
<sequence length="137" mass="15141">MYLIDTDVLSLLRRPARVPAVARWLDGVADDQLWLSAVTMGEIARGIELQRPRDPRFAADLEAWHDTLQRDYAARVLPFGLAEAEIWGRLSARIGNGSADLMIAATALARDLTVVTRNIRHHAPTGVRTLDPAAHDP</sequence>
<reference evidence="10 11" key="1">
    <citation type="submission" date="2015-07" db="EMBL/GenBank/DDBJ databases">
        <authorList>
            <person name="Noorani M."/>
        </authorList>
    </citation>
    <scope>NUCLEOTIDE SEQUENCE [LARGE SCALE GENOMIC DNA]</scope>
    <source>
        <strain evidence="10 11">CECT 5088</strain>
    </source>
</reference>
<evidence type="ECO:0000256" key="4">
    <source>
        <dbReference type="ARBA" id="ARBA00022723"/>
    </source>
</evidence>
<feature type="binding site" evidence="8">
    <location>
        <position position="5"/>
    </location>
    <ligand>
        <name>Mg(2+)</name>
        <dbReference type="ChEBI" id="CHEBI:18420"/>
    </ligand>
</feature>
<evidence type="ECO:0000256" key="8">
    <source>
        <dbReference type="HAMAP-Rule" id="MF_00265"/>
    </source>
</evidence>
<evidence type="ECO:0000313" key="11">
    <source>
        <dbReference type="Proteomes" id="UP000048908"/>
    </source>
</evidence>
<dbReference type="Proteomes" id="UP000048908">
    <property type="component" value="Unassembled WGS sequence"/>
</dbReference>
<keyword evidence="4 8" id="KW-0479">Metal-binding</keyword>
<evidence type="ECO:0000256" key="5">
    <source>
        <dbReference type="ARBA" id="ARBA00022801"/>
    </source>
</evidence>
<comment type="function">
    <text evidence="8">Toxic component of a toxin-antitoxin (TA) system. An RNase.</text>
</comment>
<proteinExistence type="inferred from homology"/>
<evidence type="ECO:0000256" key="1">
    <source>
        <dbReference type="ARBA" id="ARBA00001946"/>
    </source>
</evidence>
<dbReference type="InterPro" id="IPR029060">
    <property type="entry name" value="PIN-like_dom_sf"/>
</dbReference>
<dbReference type="InterPro" id="IPR050556">
    <property type="entry name" value="Type_II_TA_system_RNase"/>
</dbReference>
<dbReference type="STRING" id="282197.SAMN04488517_11136"/>
<dbReference type="PANTHER" id="PTHR33653:SF1">
    <property type="entry name" value="RIBONUCLEASE VAPC2"/>
    <property type="match status" value="1"/>
</dbReference>
<dbReference type="GO" id="GO:0090729">
    <property type="term" value="F:toxin activity"/>
    <property type="evidence" value="ECO:0007669"/>
    <property type="project" value="UniProtKB-KW"/>
</dbReference>
<dbReference type="CDD" id="cd18746">
    <property type="entry name" value="PIN_VapC4-5_FitB-like"/>
    <property type="match status" value="1"/>
</dbReference>
<dbReference type="GO" id="GO:0000287">
    <property type="term" value="F:magnesium ion binding"/>
    <property type="evidence" value="ECO:0007669"/>
    <property type="project" value="UniProtKB-UniRule"/>
</dbReference>
<dbReference type="HAMAP" id="MF_00265">
    <property type="entry name" value="VapC_Nob1"/>
    <property type="match status" value="1"/>
</dbReference>
<dbReference type="GO" id="GO:0016787">
    <property type="term" value="F:hydrolase activity"/>
    <property type="evidence" value="ECO:0007669"/>
    <property type="project" value="UniProtKB-KW"/>
</dbReference>
<dbReference type="GO" id="GO:0004540">
    <property type="term" value="F:RNA nuclease activity"/>
    <property type="evidence" value="ECO:0007669"/>
    <property type="project" value="InterPro"/>
</dbReference>